<keyword evidence="7 15" id="KW-0812">Transmembrane</keyword>
<keyword evidence="9" id="KW-0460">Magnesium</keyword>
<dbReference type="EMBL" id="JAXLPB010000001">
    <property type="protein sequence ID" value="MDY8108482.1"/>
    <property type="molecule type" value="Genomic_DNA"/>
</dbReference>
<comment type="subcellular location">
    <subcellularLocation>
        <location evidence="2">Cell inner membrane</location>
        <topology evidence="2">Single-pass type II membrane protein</topology>
    </subcellularLocation>
</comment>
<keyword evidence="4" id="KW-1003">Cell membrane</keyword>
<reference evidence="17 18" key="1">
    <citation type="submission" date="2023-12" db="EMBL/GenBank/DDBJ databases">
        <title>Description of Novel Strain Fulvimarina sp. 2208YS6-2-32 isolated from Uroteuthis (Photololigo) edulis.</title>
        <authorList>
            <person name="Park J.-S."/>
        </authorList>
    </citation>
    <scope>NUCLEOTIDE SEQUENCE [LARGE SCALE GENOMIC DNA]</scope>
    <source>
        <strain evidence="17 18">2208YS6-2-32</strain>
    </source>
</reference>
<dbReference type="Gene3D" id="1.20.5.250">
    <property type="match status" value="1"/>
</dbReference>
<keyword evidence="10" id="KW-0076">Bacteriochlorophyll</keyword>
<dbReference type="PRINTS" id="PR00674">
    <property type="entry name" value="LIGHTHARVSTB"/>
</dbReference>
<feature type="transmembrane region" description="Helical" evidence="15">
    <location>
        <begin position="28"/>
        <end position="50"/>
    </location>
</feature>
<organism evidence="17 18">
    <name type="scientific">Fulvimarina uroteuthidis</name>
    <dbReference type="NCBI Taxonomy" id="3098149"/>
    <lineage>
        <taxon>Bacteria</taxon>
        <taxon>Pseudomonadati</taxon>
        <taxon>Pseudomonadota</taxon>
        <taxon>Alphaproteobacteria</taxon>
        <taxon>Hyphomicrobiales</taxon>
        <taxon>Aurantimonadaceae</taxon>
        <taxon>Fulvimarina</taxon>
    </lineage>
</organism>
<evidence type="ECO:0000256" key="3">
    <source>
        <dbReference type="ARBA" id="ARBA00011052"/>
    </source>
</evidence>
<evidence type="ECO:0000313" key="18">
    <source>
        <dbReference type="Proteomes" id="UP001294412"/>
    </source>
</evidence>
<sequence length="74" mass="8012">MSNTTPTGSDAGTLTGLTEREANEFNSLFMKSFAGFTAVAVLAHILVWMWRPWLQTPEVAAGLDLAQPLLSMLS</sequence>
<accession>A0ABU5HZC9</accession>
<evidence type="ECO:0000256" key="15">
    <source>
        <dbReference type="SAM" id="Phobius"/>
    </source>
</evidence>
<comment type="similarity">
    <text evidence="3">Belongs to the antenna complex beta subunit family.</text>
</comment>
<dbReference type="Pfam" id="PF00556">
    <property type="entry name" value="LHC"/>
    <property type="match status" value="1"/>
</dbReference>
<keyword evidence="14" id="KW-0437">Light-harvesting polypeptide</keyword>
<keyword evidence="18" id="KW-1185">Reference proteome</keyword>
<dbReference type="InterPro" id="IPR023624">
    <property type="entry name" value="Antenna_beta_dom_sf"/>
</dbReference>
<dbReference type="InterPro" id="IPR035889">
    <property type="entry name" value="Light-harvesting_complex"/>
</dbReference>
<proteinExistence type="inferred from homology"/>
<evidence type="ECO:0000256" key="10">
    <source>
        <dbReference type="ARBA" id="ARBA00022956"/>
    </source>
</evidence>
<evidence type="ECO:0000256" key="12">
    <source>
        <dbReference type="ARBA" id="ARBA00022991"/>
    </source>
</evidence>
<keyword evidence="12" id="KW-0157">Chromophore</keyword>
<dbReference type="Proteomes" id="UP001294412">
    <property type="component" value="Unassembled WGS sequence"/>
</dbReference>
<dbReference type="SUPFAM" id="SSF56918">
    <property type="entry name" value="Light-harvesting complex subunits"/>
    <property type="match status" value="1"/>
</dbReference>
<feature type="domain" description="Antenna complex alpha/beta subunit" evidence="16">
    <location>
        <begin position="21"/>
        <end position="54"/>
    </location>
</feature>
<evidence type="ECO:0000256" key="5">
    <source>
        <dbReference type="ARBA" id="ARBA00022494"/>
    </source>
</evidence>
<evidence type="ECO:0000256" key="9">
    <source>
        <dbReference type="ARBA" id="ARBA00022842"/>
    </source>
</evidence>
<keyword evidence="13 15" id="KW-0472">Membrane</keyword>
<protein>
    <submittedName>
        <fullName evidence="17">Light-harvesting antenna LH1, beta subunit</fullName>
    </submittedName>
</protein>
<evidence type="ECO:0000259" key="16">
    <source>
        <dbReference type="Pfam" id="PF00556"/>
    </source>
</evidence>
<evidence type="ECO:0000256" key="6">
    <source>
        <dbReference type="ARBA" id="ARBA00022549"/>
    </source>
</evidence>
<dbReference type="InterPro" id="IPR002362">
    <property type="entry name" value="LHB-1/5"/>
</dbReference>
<evidence type="ECO:0000256" key="8">
    <source>
        <dbReference type="ARBA" id="ARBA00022723"/>
    </source>
</evidence>
<dbReference type="RefSeq" id="WP_322185923.1">
    <property type="nucleotide sequence ID" value="NZ_JAXLPB010000001.1"/>
</dbReference>
<comment type="caution">
    <text evidence="17">The sequence shown here is derived from an EMBL/GenBank/DDBJ whole genome shotgun (WGS) entry which is preliminary data.</text>
</comment>
<dbReference type="InterPro" id="IPR000066">
    <property type="entry name" value="Antenna_a/b"/>
</dbReference>
<evidence type="ECO:0000256" key="11">
    <source>
        <dbReference type="ARBA" id="ARBA00022989"/>
    </source>
</evidence>
<keyword evidence="11 15" id="KW-1133">Transmembrane helix</keyword>
<comment type="function">
    <text evidence="1">Antenna complexes are light-harvesting systems, which transfer the excitation energy to the reaction centers.</text>
</comment>
<name>A0ABU5HZC9_9HYPH</name>
<evidence type="ECO:0000256" key="14">
    <source>
        <dbReference type="ARBA" id="ARBA00023243"/>
    </source>
</evidence>
<keyword evidence="5" id="KW-0148">Chlorophyll</keyword>
<keyword evidence="8" id="KW-0479">Metal-binding</keyword>
<gene>
    <name evidence="17" type="primary">pufB</name>
    <name evidence="17" type="ORF">U0C82_04855</name>
</gene>
<keyword evidence="6" id="KW-0042">Antenna complex</keyword>
<evidence type="ECO:0000256" key="1">
    <source>
        <dbReference type="ARBA" id="ARBA00002455"/>
    </source>
</evidence>
<evidence type="ECO:0000256" key="13">
    <source>
        <dbReference type="ARBA" id="ARBA00023136"/>
    </source>
</evidence>
<evidence type="ECO:0000256" key="7">
    <source>
        <dbReference type="ARBA" id="ARBA00022692"/>
    </source>
</evidence>
<dbReference type="NCBIfam" id="NF040862">
    <property type="entry name" value="pufB_517_ASD"/>
    <property type="match status" value="1"/>
</dbReference>
<evidence type="ECO:0000256" key="4">
    <source>
        <dbReference type="ARBA" id="ARBA00022475"/>
    </source>
</evidence>
<evidence type="ECO:0000313" key="17">
    <source>
        <dbReference type="EMBL" id="MDY8108482.1"/>
    </source>
</evidence>
<evidence type="ECO:0000256" key="2">
    <source>
        <dbReference type="ARBA" id="ARBA00004249"/>
    </source>
</evidence>